<evidence type="ECO:0000313" key="2">
    <source>
        <dbReference type="Proteomes" id="UP000862426"/>
    </source>
</evidence>
<comment type="caution">
    <text evidence="1">The sequence shown here is derived from an EMBL/GenBank/DDBJ whole genome shotgun (WGS) entry which is preliminary data.</text>
</comment>
<sequence>MLLNTRVRKSVAWIGNSFEDLRDFPPEVRKDAGYQLHRIQVGLEAADWKPMPQIGRGVEEIRLRNESGAYRIIYLARFEDVVFVLHCFSKKTQRTSRQDKHIAQVRFQAVCQQHRSRQ</sequence>
<dbReference type="EMBL" id="DACYAJ020000018">
    <property type="protein sequence ID" value="HCD1256384.1"/>
    <property type="molecule type" value="Genomic_DNA"/>
</dbReference>
<reference evidence="1" key="2">
    <citation type="submission" date="2022-05" db="EMBL/GenBank/DDBJ databases">
        <authorList>
            <consortium name="NCBI Pathogen Detection Project"/>
        </authorList>
    </citation>
    <scope>NUCLEOTIDE SEQUENCE</scope>
    <source>
        <strain evidence="1">CAV1698</strain>
    </source>
</reference>
<dbReference type="InterPro" id="IPR009241">
    <property type="entry name" value="HigB-like"/>
</dbReference>
<proteinExistence type="predicted"/>
<organism evidence="1 2">
    <name type="scientific">Citrobacter amalonaticus</name>
    <dbReference type="NCBI Taxonomy" id="35703"/>
    <lineage>
        <taxon>Bacteria</taxon>
        <taxon>Pseudomonadati</taxon>
        <taxon>Pseudomonadota</taxon>
        <taxon>Gammaproteobacteria</taxon>
        <taxon>Enterobacterales</taxon>
        <taxon>Enterobacteriaceae</taxon>
        <taxon>Citrobacter</taxon>
    </lineage>
</organism>
<dbReference type="Pfam" id="PF05973">
    <property type="entry name" value="Gp49"/>
    <property type="match status" value="1"/>
</dbReference>
<name>A0A9C7QN42_CITAM</name>
<protein>
    <submittedName>
        <fullName evidence="1">Type II toxin-antitoxin system RelE/ParE family toxin</fullName>
    </submittedName>
</protein>
<reference evidence="1" key="1">
    <citation type="journal article" date="2018" name="Genome Biol.">
        <title>SKESA: strategic k-mer extension for scrupulous assemblies.</title>
        <authorList>
            <person name="Souvorov A."/>
            <person name="Agarwala R."/>
            <person name="Lipman D.J."/>
        </authorList>
    </citation>
    <scope>NUCLEOTIDE SEQUENCE</scope>
    <source>
        <strain evidence="1">CAV1698</strain>
    </source>
</reference>
<gene>
    <name evidence="1" type="ORF">JD854_RS15205</name>
</gene>
<dbReference type="Proteomes" id="UP000862426">
    <property type="component" value="Unassembled WGS sequence"/>
</dbReference>
<evidence type="ECO:0000313" key="1">
    <source>
        <dbReference type="EMBL" id="HCD1256384.1"/>
    </source>
</evidence>
<accession>A0A9C7QN42</accession>
<dbReference type="AlphaFoldDB" id="A0A9C7QN42"/>